<keyword evidence="3" id="KW-1185">Reference proteome</keyword>
<dbReference type="InterPro" id="IPR002938">
    <property type="entry name" value="FAD-bd"/>
</dbReference>
<proteinExistence type="predicted"/>
<accession>A0ABW2RHP2</accession>
<name>A0ABW2RHP2_9BACL</name>
<organism evidence="2 3">
    <name type="scientific">Laceyella putida</name>
    <dbReference type="NCBI Taxonomy" id="110101"/>
    <lineage>
        <taxon>Bacteria</taxon>
        <taxon>Bacillati</taxon>
        <taxon>Bacillota</taxon>
        <taxon>Bacilli</taxon>
        <taxon>Bacillales</taxon>
        <taxon>Thermoactinomycetaceae</taxon>
        <taxon>Laceyella</taxon>
    </lineage>
</organism>
<evidence type="ECO:0000259" key="1">
    <source>
        <dbReference type="Pfam" id="PF01494"/>
    </source>
</evidence>
<dbReference type="InterPro" id="IPR036188">
    <property type="entry name" value="FAD/NAD-bd_sf"/>
</dbReference>
<dbReference type="Pfam" id="PF01494">
    <property type="entry name" value="FAD_binding_3"/>
    <property type="match status" value="1"/>
</dbReference>
<dbReference type="PANTHER" id="PTHR42685:SF22">
    <property type="entry name" value="CONDITIONED MEDIUM FACTOR RECEPTOR 1"/>
    <property type="match status" value="1"/>
</dbReference>
<feature type="domain" description="FAD-binding" evidence="1">
    <location>
        <begin position="4"/>
        <end position="325"/>
    </location>
</feature>
<dbReference type="Gene3D" id="3.50.50.60">
    <property type="entry name" value="FAD/NAD(P)-binding domain"/>
    <property type="match status" value="1"/>
</dbReference>
<dbReference type="GO" id="GO:0016491">
    <property type="term" value="F:oxidoreductase activity"/>
    <property type="evidence" value="ECO:0007669"/>
    <property type="project" value="UniProtKB-KW"/>
</dbReference>
<gene>
    <name evidence="2" type="ORF">ACFQNG_04665</name>
</gene>
<sequence length="413" mass="46595">MPKEVDVIIVGARCAGATLAMRLGQSGVRVCLVDAARFPSETLSTHAMFNNTVHHLKALGIGKLFAETSAPAVSEVIMRFDEVSIQGNLPIVQGESHGYCIRRSELDQALLEKAVSYPTVSFLEGFRVQSLLKRAGRVVGVRGRDGQGRVRDISARMVIGADGRHSVVRRELSLSPKQAVPSDFACYFSYLSHLEREGPPAFEVNRIGDYTLVVFPTSHQQSVVYVSFPNTDQPWMKAFQRHPMEAYERFLKENFQPISFHQRLARAVVEEPVRGLPFYDNVWYPAMGPGWVLVGDAAMFKDPALAQGIHDAVWGAELLAEVLIKYPDWQSQEAALAGEYEQRLDHHFGSLFKWALTMTKFHPLTAEQKRFFQWLEENDEGKERFIGLYNRAFKVEDYQAKVAEGWKRQMGEG</sequence>
<dbReference type="EMBL" id="JBHTBW010000012">
    <property type="protein sequence ID" value="MFC7440444.1"/>
    <property type="molecule type" value="Genomic_DNA"/>
</dbReference>
<dbReference type="PRINTS" id="PR00420">
    <property type="entry name" value="RNGMNOXGNASE"/>
</dbReference>
<dbReference type="RefSeq" id="WP_379863706.1">
    <property type="nucleotide sequence ID" value="NZ_JBHTBW010000012.1"/>
</dbReference>
<dbReference type="Proteomes" id="UP001596500">
    <property type="component" value="Unassembled WGS sequence"/>
</dbReference>
<protein>
    <submittedName>
        <fullName evidence="2">NAD(P)/FAD-dependent oxidoreductase</fullName>
        <ecNumber evidence="2">1.-.-.-</ecNumber>
    </submittedName>
</protein>
<evidence type="ECO:0000313" key="3">
    <source>
        <dbReference type="Proteomes" id="UP001596500"/>
    </source>
</evidence>
<keyword evidence="2" id="KW-0560">Oxidoreductase</keyword>
<reference evidence="3" key="1">
    <citation type="journal article" date="2019" name="Int. J. Syst. Evol. Microbiol.">
        <title>The Global Catalogue of Microorganisms (GCM) 10K type strain sequencing project: providing services to taxonomists for standard genome sequencing and annotation.</title>
        <authorList>
            <consortium name="The Broad Institute Genomics Platform"/>
            <consortium name="The Broad Institute Genome Sequencing Center for Infectious Disease"/>
            <person name="Wu L."/>
            <person name="Ma J."/>
        </authorList>
    </citation>
    <scope>NUCLEOTIDE SEQUENCE [LARGE SCALE GENOMIC DNA]</scope>
    <source>
        <strain evidence="3">CGMCC 1.12942</strain>
    </source>
</reference>
<dbReference type="EC" id="1.-.-.-" evidence="2"/>
<dbReference type="SUPFAM" id="SSF51905">
    <property type="entry name" value="FAD/NAD(P)-binding domain"/>
    <property type="match status" value="1"/>
</dbReference>
<dbReference type="InterPro" id="IPR050407">
    <property type="entry name" value="Geranylgeranyl_reductase"/>
</dbReference>
<comment type="caution">
    <text evidence="2">The sequence shown here is derived from an EMBL/GenBank/DDBJ whole genome shotgun (WGS) entry which is preliminary data.</text>
</comment>
<dbReference type="PANTHER" id="PTHR42685">
    <property type="entry name" value="GERANYLGERANYL DIPHOSPHATE REDUCTASE"/>
    <property type="match status" value="1"/>
</dbReference>
<evidence type="ECO:0000313" key="2">
    <source>
        <dbReference type="EMBL" id="MFC7440444.1"/>
    </source>
</evidence>